<keyword evidence="1" id="KW-1133">Transmembrane helix</keyword>
<evidence type="ECO:0000313" key="3">
    <source>
        <dbReference type="EMBL" id="ALP53095.1"/>
    </source>
</evidence>
<name>A0A0S2TD68_9GAMM</name>
<reference evidence="3" key="1">
    <citation type="submission" date="2015-10" db="EMBL/GenBank/DDBJ databases">
        <title>Description of Candidatus Tenderia electrophaga gen. nov, sp. nov., an Uncultivated Electroautotroph from a Biocathode Enrichment.</title>
        <authorList>
            <person name="Eddie B.J."/>
            <person name="Malanoski A.P."/>
            <person name="Wang Z."/>
            <person name="Hall R.J."/>
            <person name="Oh S.D."/>
            <person name="Heiner C."/>
            <person name="Lin B."/>
            <person name="Strycharz-Glaven S.M."/>
        </authorList>
    </citation>
    <scope>NUCLEOTIDE SEQUENCE [LARGE SCALE GENOMIC DNA]</scope>
    <source>
        <strain evidence="3">NRL1</strain>
    </source>
</reference>
<keyword evidence="1" id="KW-0812">Transmembrane</keyword>
<keyword evidence="1" id="KW-0472">Membrane</keyword>
<dbReference type="AlphaFoldDB" id="A0A0S2TD68"/>
<gene>
    <name evidence="3" type="ORF">Tel_07955</name>
</gene>
<keyword evidence="4" id="KW-1185">Reference proteome</keyword>
<organism evidence="3 4">
    <name type="scientific">Candidatus Tenderia electrophaga</name>
    <dbReference type="NCBI Taxonomy" id="1748243"/>
    <lineage>
        <taxon>Bacteria</taxon>
        <taxon>Pseudomonadati</taxon>
        <taxon>Pseudomonadota</taxon>
        <taxon>Gammaproteobacteria</taxon>
        <taxon>Candidatus Tenderiales</taxon>
        <taxon>Candidatus Tenderiaceae</taxon>
        <taxon>Candidatus Tenderia</taxon>
    </lineage>
</organism>
<proteinExistence type="predicted"/>
<protein>
    <recommendedName>
        <fullName evidence="2">DUF3592 domain-containing protein</fullName>
    </recommendedName>
</protein>
<dbReference type="STRING" id="1748243.Tel_07955"/>
<dbReference type="KEGG" id="tee:Tel_07955"/>
<evidence type="ECO:0000256" key="1">
    <source>
        <dbReference type="SAM" id="Phobius"/>
    </source>
</evidence>
<sequence>MNLYGIILVAVALGGIAVSLWGWRVLKQARQMAQWPSTDGVIVESKPCSAQDDLLPHIEYRYEIGGETHRRRFEFPSGTNPMPELAESYVKKYPLDAPVQVFYNPDEPGQSTLEPGSRGDWMILVLGILMTVGALVSLLVSL</sequence>
<dbReference type="InterPro" id="IPR021994">
    <property type="entry name" value="DUF3592"/>
</dbReference>
<accession>A0A0S2TD68</accession>
<feature type="domain" description="DUF3592" evidence="2">
    <location>
        <begin position="38"/>
        <end position="117"/>
    </location>
</feature>
<feature type="transmembrane region" description="Helical" evidence="1">
    <location>
        <begin position="6"/>
        <end position="26"/>
    </location>
</feature>
<feature type="transmembrane region" description="Helical" evidence="1">
    <location>
        <begin position="121"/>
        <end position="140"/>
    </location>
</feature>
<evidence type="ECO:0000259" key="2">
    <source>
        <dbReference type="Pfam" id="PF12158"/>
    </source>
</evidence>
<dbReference type="Pfam" id="PF12158">
    <property type="entry name" value="DUF3592"/>
    <property type="match status" value="1"/>
</dbReference>
<evidence type="ECO:0000313" key="4">
    <source>
        <dbReference type="Proteomes" id="UP000055136"/>
    </source>
</evidence>
<dbReference type="Proteomes" id="UP000055136">
    <property type="component" value="Chromosome"/>
</dbReference>
<dbReference type="EMBL" id="CP013099">
    <property type="protein sequence ID" value="ALP53095.1"/>
    <property type="molecule type" value="Genomic_DNA"/>
</dbReference>